<feature type="domain" description="Plasmodium falciparum erythrocyte membrane protein-1 N-terminal segment" evidence="6">
    <location>
        <begin position="16"/>
        <end position="50"/>
    </location>
</feature>
<feature type="domain" description="Duffy-antigen binding" evidence="4">
    <location>
        <begin position="1280"/>
        <end position="1484"/>
    </location>
</feature>
<evidence type="ECO:0000259" key="3">
    <source>
        <dbReference type="Pfam" id="PF03011"/>
    </source>
</evidence>
<dbReference type="Pfam" id="PF22672">
    <property type="entry name" value="DBL_C"/>
    <property type="match status" value="2"/>
</dbReference>
<dbReference type="OrthoDB" id="10579465at2759"/>
<proteinExistence type="predicted"/>
<feature type="compositionally biased region" description="Basic and acidic residues" evidence="2">
    <location>
        <begin position="717"/>
        <end position="733"/>
    </location>
</feature>
<organism evidence="9 10">
    <name type="scientific">Plasmodium falciparum RAJ116</name>
    <dbReference type="NCBI Taxonomy" id="580058"/>
    <lineage>
        <taxon>Eukaryota</taxon>
        <taxon>Sar</taxon>
        <taxon>Alveolata</taxon>
        <taxon>Apicomplexa</taxon>
        <taxon>Aconoidasida</taxon>
        <taxon>Haemosporida</taxon>
        <taxon>Plasmodiidae</taxon>
        <taxon>Plasmodium</taxon>
        <taxon>Plasmodium (Laverania)</taxon>
    </lineage>
</organism>
<dbReference type="InterPro" id="IPR054595">
    <property type="entry name" value="DBL_C"/>
</dbReference>
<dbReference type="Proteomes" id="UP000054566">
    <property type="component" value="Unassembled WGS sequence"/>
</dbReference>
<dbReference type="InterPro" id="IPR008602">
    <property type="entry name" value="Duffy-antigen-binding"/>
</dbReference>
<dbReference type="Pfam" id="PF03011">
    <property type="entry name" value="PFEMP"/>
    <property type="match status" value="2"/>
</dbReference>
<dbReference type="GO" id="GO:0016020">
    <property type="term" value="C:membrane"/>
    <property type="evidence" value="ECO:0007669"/>
    <property type="project" value="InterPro"/>
</dbReference>
<gene>
    <name evidence="9" type="ORF">PFLG_01346</name>
</gene>
<evidence type="ECO:0000259" key="7">
    <source>
        <dbReference type="Pfam" id="PF18562"/>
    </source>
</evidence>
<dbReference type="Gene3D" id="1.20.1310.20">
    <property type="entry name" value="Duffy-antigen binding domain"/>
    <property type="match status" value="4"/>
</dbReference>
<evidence type="ECO:0000259" key="8">
    <source>
        <dbReference type="Pfam" id="PF22672"/>
    </source>
</evidence>
<feature type="compositionally biased region" description="Acidic residues" evidence="2">
    <location>
        <begin position="1876"/>
        <end position="1886"/>
    </location>
</feature>
<dbReference type="Gene3D" id="1.10.1900.40">
    <property type="entry name" value="Acidic terminal segments, variant surface antigen of PfEMP1"/>
    <property type="match status" value="2"/>
</dbReference>
<dbReference type="SUPFAM" id="SSF140924">
    <property type="entry name" value="Duffy binding domain-like"/>
    <property type="match status" value="6"/>
</dbReference>
<evidence type="ECO:0000259" key="5">
    <source>
        <dbReference type="Pfam" id="PF15445"/>
    </source>
</evidence>
<feature type="domain" description="Duffy-binding-like" evidence="8">
    <location>
        <begin position="1511"/>
        <end position="1604"/>
    </location>
</feature>
<reference evidence="10" key="2">
    <citation type="submission" date="2015-07" db="EMBL/GenBank/DDBJ databases">
        <title>The genome sequence of Plasmodium falciparum RAJ116.</title>
        <authorList>
            <consortium name="The Broad Institute Genome Sequencing Platform"/>
            <person name="Volkman S.K."/>
            <person name="Neafsey D.E."/>
            <person name="Dash A.P."/>
            <person name="Chitnis C.E."/>
            <person name="Hartl D.L."/>
            <person name="Young S.K."/>
            <person name="Kodira C.D."/>
            <person name="Zeng Q."/>
            <person name="Koehrsen M."/>
            <person name="Godfrey P."/>
            <person name="Alvarado L."/>
            <person name="Berlin A."/>
            <person name="Borenstein D."/>
            <person name="Chen Z."/>
            <person name="Engels R."/>
            <person name="Freedman E."/>
            <person name="Gellesch M."/>
            <person name="Goldberg J."/>
            <person name="Griggs A."/>
            <person name="Gujja S."/>
            <person name="Heiman D."/>
            <person name="Hepburn T."/>
            <person name="Howarth C."/>
            <person name="Jen D."/>
            <person name="Larson L."/>
            <person name="Lewis B."/>
            <person name="Mehta T."/>
            <person name="Park D."/>
            <person name="Pearson M."/>
            <person name="Roberts A."/>
            <person name="Saif S."/>
            <person name="Shea T."/>
            <person name="Shenoy N."/>
            <person name="Sisk P."/>
            <person name="Stolte C."/>
            <person name="Sykes S."/>
            <person name="Walk T."/>
            <person name="White J."/>
            <person name="Yandava C."/>
            <person name="Wirth D.F."/>
            <person name="Nusbaum C."/>
            <person name="Birren B."/>
        </authorList>
    </citation>
    <scope>NUCLEOTIDE SEQUENCE [LARGE SCALE GENOMIC DNA]</scope>
    <source>
        <strain evidence="10">RAJ116</strain>
    </source>
</reference>
<protein>
    <submittedName>
        <fullName evidence="9">Erythrocyte membrane protein 1</fullName>
    </submittedName>
</protein>
<dbReference type="FunFam" id="1.20.58.830:FF:000005">
    <property type="entry name" value="Erythrocyte membrane protein 1, PfEMP1"/>
    <property type="match status" value="1"/>
</dbReference>
<name>A0A0L0CXF1_PLAFA</name>
<dbReference type="GO" id="GO:0046789">
    <property type="term" value="F:host cell surface receptor binding"/>
    <property type="evidence" value="ECO:0007669"/>
    <property type="project" value="InterPro"/>
</dbReference>
<dbReference type="InterPro" id="IPR042202">
    <property type="entry name" value="Duffy-ag-bd_sf"/>
</dbReference>
<evidence type="ECO:0000256" key="2">
    <source>
        <dbReference type="SAM" id="MobiDB-lite"/>
    </source>
</evidence>
<dbReference type="Gene3D" id="1.20.58.830">
    <property type="match status" value="5"/>
</dbReference>
<feature type="region of interest" description="Disordered" evidence="2">
    <location>
        <begin position="1855"/>
        <end position="1891"/>
    </location>
</feature>
<evidence type="ECO:0000259" key="6">
    <source>
        <dbReference type="Pfam" id="PF15447"/>
    </source>
</evidence>
<feature type="region of interest" description="Disordered" evidence="2">
    <location>
        <begin position="2518"/>
        <end position="2546"/>
    </location>
</feature>
<dbReference type="FunFam" id="1.20.58.830:FF:000021">
    <property type="entry name" value="Erythrocyte membrane protein 1, PfEMP1"/>
    <property type="match status" value="1"/>
</dbReference>
<feature type="compositionally biased region" description="Polar residues" evidence="2">
    <location>
        <begin position="2524"/>
        <end position="2540"/>
    </location>
</feature>
<dbReference type="InterPro" id="IPR029210">
    <property type="entry name" value="PfEMP1_NTS"/>
</dbReference>
<dbReference type="Pfam" id="PF15445">
    <property type="entry name" value="ATS"/>
    <property type="match status" value="1"/>
</dbReference>
<feature type="domain" description="Duffy-antigen binding" evidence="4">
    <location>
        <begin position="878"/>
        <end position="1052"/>
    </location>
</feature>
<feature type="region of interest" description="Disordered" evidence="2">
    <location>
        <begin position="717"/>
        <end position="765"/>
    </location>
</feature>
<feature type="domain" description="Duffy-binding-like" evidence="3">
    <location>
        <begin position="579"/>
        <end position="729"/>
    </location>
</feature>
<feature type="domain" description="Duffy-binding-like" evidence="3">
    <location>
        <begin position="1719"/>
        <end position="1861"/>
    </location>
</feature>
<dbReference type="Pfam" id="PF05424">
    <property type="entry name" value="Duffy_binding"/>
    <property type="match status" value="4"/>
</dbReference>
<accession>A0A0L0CXF1</accession>
<dbReference type="Pfam" id="PF18562">
    <property type="entry name" value="CIDR1_gamma"/>
    <property type="match status" value="1"/>
</dbReference>
<evidence type="ECO:0000313" key="9">
    <source>
        <dbReference type="EMBL" id="KNC36059.1"/>
    </source>
</evidence>
<feature type="domain" description="Duffy-antigen binding" evidence="4">
    <location>
        <begin position="115"/>
        <end position="302"/>
    </location>
</feature>
<dbReference type="InterPro" id="IPR041480">
    <property type="entry name" value="CIDR1_gamma"/>
</dbReference>
<dbReference type="FunFam" id="1.10.1900.40:FF:000001">
    <property type="entry name" value="Erythrocyte membrane protein 1"/>
    <property type="match status" value="1"/>
</dbReference>
<feature type="compositionally biased region" description="Basic and acidic residues" evidence="2">
    <location>
        <begin position="2305"/>
        <end position="2347"/>
    </location>
</feature>
<dbReference type="Gene3D" id="1.20.58.1930">
    <property type="match status" value="1"/>
</dbReference>
<dbReference type="InterPro" id="IPR044932">
    <property type="entry name" value="PfEMP1_ATS_sf"/>
</dbReference>
<feature type="domain" description="Duffy-binding-like" evidence="8">
    <location>
        <begin position="306"/>
        <end position="469"/>
    </location>
</feature>
<dbReference type="EMBL" id="GG664000">
    <property type="protein sequence ID" value="KNC36059.1"/>
    <property type="molecule type" value="Genomic_DNA"/>
</dbReference>
<feature type="domain" description="Duffy-antigen binding" evidence="4">
    <location>
        <begin position="1960"/>
        <end position="2181"/>
    </location>
</feature>
<reference evidence="10" key="1">
    <citation type="submission" date="2015-07" db="EMBL/GenBank/DDBJ databases">
        <title>Annotation of Plasmodium falciparum RAJ116.</title>
        <authorList>
            <consortium name="The Broad Institute Genome Sequencing Platform"/>
            <person name="Volkman S.K."/>
            <person name="Neafsey D.E."/>
            <person name="Dash A.P."/>
            <person name="Chitnis C.E."/>
            <person name="Hartl D.L."/>
            <person name="Young S.K."/>
            <person name="Zeng Q."/>
            <person name="Koehrsen M."/>
            <person name="Alvarado L."/>
            <person name="Berlin A."/>
            <person name="Borenstein D."/>
            <person name="Chapman S.B."/>
            <person name="Chen Z."/>
            <person name="Engels R."/>
            <person name="Freedman E."/>
            <person name="Gellesch M."/>
            <person name="Goldberg J."/>
            <person name="Griggs A."/>
            <person name="Gujja S."/>
            <person name="Heilman E.R."/>
            <person name="Heiman D.I."/>
            <person name="Howarth C."/>
            <person name="Jen D."/>
            <person name="Larson L."/>
            <person name="Mehta T."/>
            <person name="Neiman D."/>
            <person name="Park D."/>
            <person name="Pearson M."/>
            <person name="Roberts A."/>
            <person name="Saif S."/>
            <person name="Shea T."/>
            <person name="Shenoy N."/>
            <person name="Sisk P."/>
            <person name="Stolte C."/>
            <person name="Sykes S."/>
            <person name="Walk T."/>
            <person name="White J."/>
            <person name="Yandava C."/>
            <person name="Haas B."/>
            <person name="Henn M.R."/>
            <person name="Nusbaum C."/>
            <person name="Birren B."/>
        </authorList>
    </citation>
    <scope>NUCLEOTIDE SEQUENCE [LARGE SCALE GENOMIC DNA]</scope>
    <source>
        <strain evidence="10">RAJ116</strain>
    </source>
</reference>
<feature type="domain" description="Plasmodium falciparum erythrocyte membrane protein 1 acidic terminal segment" evidence="5">
    <location>
        <begin position="2401"/>
        <end position="2874"/>
    </location>
</feature>
<dbReference type="InterPro" id="IPR004258">
    <property type="entry name" value="DBL"/>
</dbReference>
<dbReference type="Pfam" id="PF15447">
    <property type="entry name" value="NTS"/>
    <property type="match status" value="1"/>
</dbReference>
<feature type="domain" description="Cysteine-rich interdomain region 1 gamma" evidence="7">
    <location>
        <begin position="1649"/>
        <end position="1701"/>
    </location>
</feature>
<evidence type="ECO:0000259" key="4">
    <source>
        <dbReference type="Pfam" id="PF05424"/>
    </source>
</evidence>
<dbReference type="InterPro" id="IPR029211">
    <property type="entry name" value="PfEMP1_ATS"/>
</dbReference>
<feature type="compositionally biased region" description="Acidic residues" evidence="2">
    <location>
        <begin position="740"/>
        <end position="758"/>
    </location>
</feature>
<evidence type="ECO:0000313" key="10">
    <source>
        <dbReference type="Proteomes" id="UP000054566"/>
    </source>
</evidence>
<keyword evidence="1" id="KW-0175">Coiled coil</keyword>
<evidence type="ECO:0000256" key="1">
    <source>
        <dbReference type="SAM" id="Coils"/>
    </source>
</evidence>
<sequence>MGPQKRPEHRYDKATDAKDLLDMIGETIQQQAHIDALTRSHSKLKGDLSSVKFYTKKGIEKSNVTNPCELDHNYETNVTTGHSHPCENRLNVRFSDVISGQCTNKKIKGNEGKEGACAPFRRLHLCDKNLEQIDPEKIKSTHNLLVDVLLAAKYEGQSIINNYRQLGHNSSSSVCTALARSFADIGDIIRGKDLFLGGPDQEKKKLEENLRNIFKNIHDHLTDAKAKSYYKNDNDRNYFKLRNDWWELNRQQVWNAITCSAEENDRYSKTVDDGKTTLWNEKCGRELSSVPTNLDYVPQYLRWFEEWAEEFCRKRKKKLENAIKKCRQGDDDKERYCSRNGYDCINTVRITNHLVSNPDCNECYSSCTPFVDWIDNKQKEFIKQKNKYEKEINESNENTEKETKHGPINNLYVKDFYDILKEQYGTVENFLQLLSNEKICKDPPKVVEETADAADFTERNLNKTFAHTEYCEPCPWCGLKKLNDKTWERKGESHTECPREIKKTFNKENTTEIPILYPDSGNKTILQKYKKFCANGDKKNEQIKKWTCHYEEKDKSDDCVLHDEKKGTSKETIMSYHPFFWKWVSEMLDDSIDWRRELKSCIDKDKSGQCIKLCHGKCDCFAKWVKQKKKEFQKIKEHFGKQKDLVKEIRGGDPNRILEFVLQSGELFENIEKDYGNAEEIKHIKEIMANKNRQETTGGGTQNKTTIDLLFEDEENEATKCKENNPDKCEDTPGGRSLDPDSDEDFSEDEEPPPEEVENPCATPSGNYRALATKAAHQMQQKAHQKMIENSVKNSEIGKGHGKGGGKNVMSFLIGNIKNAKFNNGLKGRDLKEVCDITYKYTNDSRGTPEEGPCTGKGEGFNIGDTWNVQNSKSSTFGVHIRPRRQHICTSNLEKINVSNVTNNGNVNDTFLGNVLLAANYEAKKIKEKYRDPNGQNNNEAKCRALKSSFADIGDIIRGRDMWENGEAKSLQGNLVTIFEKIKRELNSTNKDTSKYSSDDEKIKPPYKQLREDWWEANRSQVWDAIQCALKTHNIPCNNHAPYDDYIPQRLRWMTEWAEWYCKMQSHEYEKLVSTCDSCKTKGTDCNNKSTECNPCKAACVAYNTKIENWKKQWNSISNKYQFLYLQAQITFGGTVLGDPNDQQVVDFFKKLQKANGDNELGVTTSPYSTAAGYIHQELPNVGCKGQEVFCSEAGEKYAFKDPPQGYDTACKCDKNLPKSPAKEEKKEDDACEIVKKLLGNEKAPEYKEACDLKYEGKKERYTQWNCTNKIKNGEKNDVVCIPPRRQKLYLGSLEKLNGGKSQQELRTAFIKCAAMETVFAWHKYKEDKKKEREEKEKQGGSYIFLEDEKEPSLEPDAELDGGTIPGPFKRQLFYSFGDYRDICLGKDIGRDMKDVENKIKGVFSKFGKNIDEERKNWWNTNGPHIWEGMICALSYDIKKKTFINEVHTELIKKNNYKDIKLTSKNRQNDTTLSDFVTVPQFIRWFQEWSEEFCRKRKDKLAQIKEDCRSDKPDCKKACTKYNKWIQKKVEEFYNQKCKYKKEFVKTSINLDSKYVKNIYGTSEGKYKSAETFLDILKDGSDCSMNTVDGKVDFKKTLKTFSPSTYCKTCPLYGVKCKNASEDCTHNSANGNKWEKNLDSLKIKNEKPTSIDVEMIDNRAQYIEEDLKKFYKPSCLLKSVREQKWQCSFINKKMDVCNLTNIQNSIDIDNDGIITFKVLLELWLKDFLEGYYISKKKIETCTKNKENKCIKGCKGKCKCVDEWLKQKEKEWEKINEHFNKQEHEIGNDMAYKVISYCEKNESEVKKSIDNFEHLKKVEQYEECNGHNNCTSMDGKRKKDIVTILLSELKEKINKCNDQHDETPPKTCENPPHSDETLDPLVEDSPPEDAQKPAFCPTEDIVEEPEVVPSGPTDACDIVKPLLDKNDGTIKIGGCNHKYDPSEESYPKWDCHNYIDTKYNGACMPPRRIKLCLYYLKELNFQTQTKEEELRKGFVKSAAVETFFAWNKYKKDKKKEQKTGVNPGDPDNELRSGTIPDEFKRIMFYTFGDYRDICLDTDISKKIPGSDVSNAKEKIGKVFSNGADKSPSGKTREQWWNENGPKIWEAMFCALENFGADKETLIKAYNYNNVTFDNPSGTKLTEFVNRSQFLRWMIEWGEHFCKEQKKEYEKLQAECDKCTVSTDGTVSNEDCKTKCTQCKKKCEEYKAFITKWQREWTKQSDKYKEIYTKATTNGSSSDPIETKLLQYLKNLKEQNGNSDVYSSAGGYLEKEGYIDDCNESKQKDFRDNSKDDEKYAFRNYPYEHETKCECKEEPPPEPAEDNRGRSKTGEDADTVPPKEQDEVVEPKETPASPDNGEEPPEKVVPGKKGPPAQPKKTSTPRRRPPREVTHSILPEMVSISAFPLSVGIAFAALSYFILKKKTKSTIDLLRVINIPKGDYGIPTSKSKNRYIPYASDRYKGKTYIYMEGDESDDYTYIGDISSSDITSSESEYEELDINDIYVPGSPKYKTLIEVVLEPSKRDTSNKSSGTKDTQNITASDTPRNKPINDVEWNSLKNDFISNILQNSQMDLPQNNISRDTSINIHPDVSILHDSTEEKPFITSIHDGNLHNGEDVSYNINLDDHKNMNFSTNHDNIPPKNNQNDLYTGIDLINDSISGNHNVNIYDELLKRKENELFGTNHTKHTTKNIVAKQTHNDPIVNQINLFHKWLDRHRNMCEQWDKNKKEELLDKLKKEWEQDYNNNSDDIHTSDNNIVNTVNHVFNTDVSIQIDMNDPKPINQSTNMYTNSDNSTMDNILNDLEKHRKPYFYDVNEDDITYFDIDDEETPIGDIYVDHNNVNSNNMDVPNKVHIEMNIVNNKKEIFEEGYPISDIWNI</sequence>
<feature type="region of interest" description="Disordered" evidence="2">
    <location>
        <begin position="2305"/>
        <end position="2388"/>
    </location>
</feature>
<feature type="coiled-coil region" evidence="1">
    <location>
        <begin position="374"/>
        <end position="405"/>
    </location>
</feature>